<dbReference type="GO" id="GO:0005576">
    <property type="term" value="C:extracellular region"/>
    <property type="evidence" value="ECO:0007669"/>
    <property type="project" value="TreeGrafter"/>
</dbReference>
<dbReference type="AlphaFoldDB" id="A0AAU9KM19"/>
<evidence type="ECO:0000256" key="3">
    <source>
        <dbReference type="ARBA" id="ARBA00022729"/>
    </source>
</evidence>
<evidence type="ECO:0000256" key="11">
    <source>
        <dbReference type="SAM" id="SignalP"/>
    </source>
</evidence>
<dbReference type="PANTHER" id="PTHR31884">
    <property type="entry name" value="POLYGALACTURONASE"/>
    <property type="match status" value="1"/>
</dbReference>
<protein>
    <recommendedName>
        <fullName evidence="2">endo-polygalacturonase</fullName>
        <ecNumber evidence="2">3.2.1.15</ecNumber>
    </recommendedName>
</protein>
<evidence type="ECO:0000256" key="2">
    <source>
        <dbReference type="ARBA" id="ARBA00012736"/>
    </source>
</evidence>
<dbReference type="InterPro" id="IPR006626">
    <property type="entry name" value="PbH1"/>
</dbReference>
<organism evidence="12 13">
    <name type="scientific">Peronospora belbahrii</name>
    <dbReference type="NCBI Taxonomy" id="622444"/>
    <lineage>
        <taxon>Eukaryota</taxon>
        <taxon>Sar</taxon>
        <taxon>Stramenopiles</taxon>
        <taxon>Oomycota</taxon>
        <taxon>Peronosporomycetes</taxon>
        <taxon>Peronosporales</taxon>
        <taxon>Peronosporaceae</taxon>
        <taxon>Peronospora</taxon>
    </lineage>
</organism>
<evidence type="ECO:0000256" key="9">
    <source>
        <dbReference type="ARBA" id="ARBA00034074"/>
    </source>
</evidence>
<keyword evidence="6" id="KW-1015">Disulfide bond</keyword>
<evidence type="ECO:0000313" key="12">
    <source>
        <dbReference type="EMBL" id="CAH0473157.1"/>
    </source>
</evidence>
<evidence type="ECO:0000256" key="6">
    <source>
        <dbReference type="ARBA" id="ARBA00023157"/>
    </source>
</evidence>
<evidence type="ECO:0000256" key="8">
    <source>
        <dbReference type="ARBA" id="ARBA00023316"/>
    </source>
</evidence>
<dbReference type="Pfam" id="PF00295">
    <property type="entry name" value="Glyco_hydro_28"/>
    <property type="match status" value="1"/>
</dbReference>
<keyword evidence="3 11" id="KW-0732">Signal</keyword>
<dbReference type="InterPro" id="IPR050434">
    <property type="entry name" value="Glycosyl_hydrlase_28"/>
</dbReference>
<keyword evidence="5 10" id="KW-0378">Hydrolase</keyword>
<dbReference type="GO" id="GO:0045490">
    <property type="term" value="P:pectin catabolic process"/>
    <property type="evidence" value="ECO:0007669"/>
    <property type="project" value="TreeGrafter"/>
</dbReference>
<dbReference type="InterPro" id="IPR011050">
    <property type="entry name" value="Pectin_lyase_fold/virulence"/>
</dbReference>
<dbReference type="InterPro" id="IPR012334">
    <property type="entry name" value="Pectin_lyas_fold"/>
</dbReference>
<dbReference type="PANTHER" id="PTHR31884:SF1">
    <property type="entry name" value="POLYGALACTURONASE"/>
    <property type="match status" value="1"/>
</dbReference>
<accession>A0AAU9KM19</accession>
<comment type="similarity">
    <text evidence="1 10">Belongs to the glycosyl hydrolase 28 family.</text>
</comment>
<sequence>MKLFVTAFLTLVSFAAVANGASMIRQEAEAGAPCQLTGTYKAGTDISSCDTITVGPLTVPGKVMLDLSRAKTGATINFVGTTTFGTAKWAGPLVWISGSHLTVKGSGTLDGQGDWYWKQIPSKITRPVFVKVQNVVNSTISGFTVKNSPFRTISIVTSQQTTLSGITLDSRAGDGVAKNTDGFNLSKNDHVTITSNTIYNQDDCFAMQSSYYTVFSNNYCSGCHGISVGSIGGAEFGPTTTVSGLIVQGNTIVNSSNGIRIKAVTGMKGLVTNVKFINNKLQNVRNAIAIHSNYNRLAGAYNGYPTSKVVISDIIVDGLTGSAGQVYDIVVNPSVVSGWTFKGIAVKGTTGSCKGLLIGPC</sequence>
<name>A0AAU9KM19_9STRA</name>
<comment type="caution">
    <text evidence="12">The sequence shown here is derived from an EMBL/GenBank/DDBJ whole genome shotgun (WGS) entry which is preliminary data.</text>
</comment>
<keyword evidence="7 10" id="KW-0326">Glycosidase</keyword>
<feature type="signal peptide" evidence="11">
    <location>
        <begin position="1"/>
        <end position="20"/>
    </location>
</feature>
<evidence type="ECO:0000256" key="7">
    <source>
        <dbReference type="ARBA" id="ARBA00023295"/>
    </source>
</evidence>
<evidence type="ECO:0000256" key="1">
    <source>
        <dbReference type="ARBA" id="ARBA00008834"/>
    </source>
</evidence>
<evidence type="ECO:0000256" key="10">
    <source>
        <dbReference type="RuleBase" id="RU361169"/>
    </source>
</evidence>
<comment type="catalytic activity">
    <reaction evidence="9">
        <text>(1,4-alpha-D-galacturonosyl)n+m + H2O = (1,4-alpha-D-galacturonosyl)n + (1,4-alpha-D-galacturonosyl)m.</text>
        <dbReference type="EC" id="3.2.1.15"/>
    </reaction>
</comment>
<keyword evidence="8" id="KW-0961">Cell wall biogenesis/degradation</keyword>
<feature type="chain" id="PRO_5043998186" description="endo-polygalacturonase" evidence="11">
    <location>
        <begin position="21"/>
        <end position="361"/>
    </location>
</feature>
<dbReference type="EMBL" id="CAKKTJ010000001">
    <property type="protein sequence ID" value="CAH0473157.1"/>
    <property type="molecule type" value="Genomic_DNA"/>
</dbReference>
<dbReference type="SMART" id="SM00710">
    <property type="entry name" value="PbH1"/>
    <property type="match status" value="7"/>
</dbReference>
<dbReference type="InterPro" id="IPR000743">
    <property type="entry name" value="Glyco_hydro_28"/>
</dbReference>
<dbReference type="Gene3D" id="2.160.20.10">
    <property type="entry name" value="Single-stranded right-handed beta-helix, Pectin lyase-like"/>
    <property type="match status" value="1"/>
</dbReference>
<reference evidence="12" key="1">
    <citation type="submission" date="2021-11" db="EMBL/GenBank/DDBJ databases">
        <authorList>
            <person name="Islam A."/>
            <person name="Islam S."/>
            <person name="Flora M.S."/>
            <person name="Rahman M."/>
            <person name="Ziaur R.M."/>
            <person name="Epstein J.H."/>
            <person name="Hassan M."/>
            <person name="Klassen M."/>
            <person name="Woodard K."/>
            <person name="Webb A."/>
            <person name="Webby R.J."/>
            <person name="El Zowalaty M.E."/>
        </authorList>
    </citation>
    <scope>NUCLEOTIDE SEQUENCE</scope>
    <source>
        <strain evidence="12">Pbs3</strain>
    </source>
</reference>
<evidence type="ECO:0000256" key="5">
    <source>
        <dbReference type="ARBA" id="ARBA00022801"/>
    </source>
</evidence>
<dbReference type="SUPFAM" id="SSF51126">
    <property type="entry name" value="Pectin lyase-like"/>
    <property type="match status" value="1"/>
</dbReference>
<dbReference type="GO" id="GO:0071555">
    <property type="term" value="P:cell wall organization"/>
    <property type="evidence" value="ECO:0007669"/>
    <property type="project" value="UniProtKB-KW"/>
</dbReference>
<proteinExistence type="inferred from homology"/>
<dbReference type="EC" id="3.2.1.15" evidence="2"/>
<dbReference type="GO" id="GO:0004650">
    <property type="term" value="F:polygalacturonase activity"/>
    <property type="evidence" value="ECO:0007669"/>
    <property type="project" value="UniProtKB-EC"/>
</dbReference>
<evidence type="ECO:0000256" key="4">
    <source>
        <dbReference type="ARBA" id="ARBA00022737"/>
    </source>
</evidence>
<evidence type="ECO:0000313" key="13">
    <source>
        <dbReference type="Proteomes" id="UP001160483"/>
    </source>
</evidence>
<gene>
    <name evidence="12" type="ORF">PBS003_LOCUS66</name>
</gene>
<dbReference type="NCBIfam" id="TIGR03804">
    <property type="entry name" value="para_beta_helix"/>
    <property type="match status" value="1"/>
</dbReference>
<keyword evidence="4" id="KW-0677">Repeat</keyword>
<dbReference type="Proteomes" id="UP001160483">
    <property type="component" value="Unassembled WGS sequence"/>
</dbReference>
<dbReference type="InterPro" id="IPR022441">
    <property type="entry name" value="Para_beta_helix_rpt-2"/>
</dbReference>